<name>A0A7W9WBK6_9BACT</name>
<dbReference type="AlphaFoldDB" id="A0A7W9WBK6"/>
<evidence type="ECO:0000313" key="2">
    <source>
        <dbReference type="Proteomes" id="UP000532746"/>
    </source>
</evidence>
<dbReference type="EMBL" id="JACHGG010000002">
    <property type="protein sequence ID" value="MBB6058520.1"/>
    <property type="molecule type" value="Genomic_DNA"/>
</dbReference>
<proteinExistence type="predicted"/>
<dbReference type="RefSeq" id="WP_183403270.1">
    <property type="nucleotide sequence ID" value="NZ_JACHGG010000002.1"/>
</dbReference>
<keyword evidence="2" id="KW-1185">Reference proteome</keyword>
<comment type="caution">
    <text evidence="1">The sequence shown here is derived from an EMBL/GenBank/DDBJ whole genome shotgun (WGS) entry which is preliminary data.</text>
</comment>
<accession>A0A7W9WBK6</accession>
<evidence type="ECO:0000313" key="1">
    <source>
        <dbReference type="EMBL" id="MBB6058520.1"/>
    </source>
</evidence>
<sequence length="136" mass="14432">MRTPKHPGTWLLLLTGLLFVTGLLAARQPGLHSDLLIEPGKQFVLGGGQPGAFKVEARNVGKVPVEFKERPRGGGIFGRATLAPGQRATLRFLAGSSALLLNPSAQTANLNLHVTGDTRLSMGYEPNGTLEAVRKP</sequence>
<organism evidence="1 2">
    <name type="scientific">Hymenobacter luteus</name>
    <dbReference type="NCBI Taxonomy" id="1411122"/>
    <lineage>
        <taxon>Bacteria</taxon>
        <taxon>Pseudomonadati</taxon>
        <taxon>Bacteroidota</taxon>
        <taxon>Cytophagia</taxon>
        <taxon>Cytophagales</taxon>
        <taxon>Hymenobacteraceae</taxon>
        <taxon>Hymenobacter</taxon>
    </lineage>
</organism>
<reference evidence="1 2" key="1">
    <citation type="submission" date="2020-08" db="EMBL/GenBank/DDBJ databases">
        <title>Genomic Encyclopedia of Type Strains, Phase IV (KMG-IV): sequencing the most valuable type-strain genomes for metagenomic binning, comparative biology and taxonomic classification.</title>
        <authorList>
            <person name="Goeker M."/>
        </authorList>
    </citation>
    <scope>NUCLEOTIDE SEQUENCE [LARGE SCALE GENOMIC DNA]</scope>
    <source>
        <strain evidence="1 2">DSM 26718</strain>
    </source>
</reference>
<protein>
    <submittedName>
        <fullName evidence="1">Uncharacterized protein</fullName>
    </submittedName>
</protein>
<dbReference type="Proteomes" id="UP000532746">
    <property type="component" value="Unassembled WGS sequence"/>
</dbReference>
<gene>
    <name evidence="1" type="ORF">HNQ93_001366</name>
</gene>